<dbReference type="EMBL" id="JBDFQZ010000003">
    <property type="protein sequence ID" value="KAK9742690.1"/>
    <property type="molecule type" value="Genomic_DNA"/>
</dbReference>
<comment type="similarity">
    <text evidence="1 3">Belongs to the sulfotransferase 1 family.</text>
</comment>
<feature type="domain" description="Sulfotransferase" evidence="4">
    <location>
        <begin position="70"/>
        <end position="334"/>
    </location>
</feature>
<protein>
    <recommendedName>
        <fullName evidence="3">Sulfotransferase</fullName>
        <ecNumber evidence="3">2.8.2.-</ecNumber>
    </recommendedName>
</protein>
<keyword evidence="6" id="KW-1185">Reference proteome</keyword>
<organism evidence="5 6">
    <name type="scientific">Saponaria officinalis</name>
    <name type="common">Common soapwort</name>
    <name type="synonym">Lychnis saponaria</name>
    <dbReference type="NCBI Taxonomy" id="3572"/>
    <lineage>
        <taxon>Eukaryota</taxon>
        <taxon>Viridiplantae</taxon>
        <taxon>Streptophyta</taxon>
        <taxon>Embryophyta</taxon>
        <taxon>Tracheophyta</taxon>
        <taxon>Spermatophyta</taxon>
        <taxon>Magnoliopsida</taxon>
        <taxon>eudicotyledons</taxon>
        <taxon>Gunneridae</taxon>
        <taxon>Pentapetalae</taxon>
        <taxon>Caryophyllales</taxon>
        <taxon>Caryophyllaceae</taxon>
        <taxon>Caryophylleae</taxon>
        <taxon>Saponaria</taxon>
    </lineage>
</organism>
<comment type="caution">
    <text evidence="5">The sequence shown here is derived from an EMBL/GenBank/DDBJ whole genome shotgun (WGS) entry which is preliminary data.</text>
</comment>
<evidence type="ECO:0000256" key="2">
    <source>
        <dbReference type="ARBA" id="ARBA00022679"/>
    </source>
</evidence>
<dbReference type="InterPro" id="IPR000863">
    <property type="entry name" value="Sulfotransferase_dom"/>
</dbReference>
<accession>A0AAW1M1B2</accession>
<dbReference type="SUPFAM" id="SSF52540">
    <property type="entry name" value="P-loop containing nucleoside triphosphate hydrolases"/>
    <property type="match status" value="1"/>
</dbReference>
<dbReference type="EC" id="2.8.2.-" evidence="3"/>
<evidence type="ECO:0000256" key="1">
    <source>
        <dbReference type="ARBA" id="ARBA00005771"/>
    </source>
</evidence>
<dbReference type="AlphaFoldDB" id="A0AAW1M1B2"/>
<reference evidence="5" key="1">
    <citation type="submission" date="2024-03" db="EMBL/GenBank/DDBJ databases">
        <title>WGS assembly of Saponaria officinalis var. Norfolk2.</title>
        <authorList>
            <person name="Jenkins J."/>
            <person name="Shu S."/>
            <person name="Grimwood J."/>
            <person name="Barry K."/>
            <person name="Goodstein D."/>
            <person name="Schmutz J."/>
            <person name="Leebens-Mack J."/>
            <person name="Osbourn A."/>
        </authorList>
    </citation>
    <scope>NUCLEOTIDE SEQUENCE [LARGE SCALE GENOMIC DNA]</scope>
    <source>
        <strain evidence="5">JIC</strain>
    </source>
</reference>
<dbReference type="Proteomes" id="UP001443914">
    <property type="component" value="Unassembled WGS sequence"/>
</dbReference>
<name>A0AAW1M1B2_SAPOF</name>
<dbReference type="PANTHER" id="PTHR11783">
    <property type="entry name" value="SULFOTRANSFERASE SULT"/>
    <property type="match status" value="1"/>
</dbReference>
<dbReference type="Pfam" id="PF00685">
    <property type="entry name" value="Sulfotransfer_1"/>
    <property type="match status" value="1"/>
</dbReference>
<proteinExistence type="inferred from homology"/>
<keyword evidence="2 3" id="KW-0808">Transferase</keyword>
<dbReference type="Gene3D" id="3.40.50.300">
    <property type="entry name" value="P-loop containing nucleotide triphosphate hydrolases"/>
    <property type="match status" value="1"/>
</dbReference>
<gene>
    <name evidence="5" type="ORF">RND81_03G191300</name>
</gene>
<evidence type="ECO:0000313" key="5">
    <source>
        <dbReference type="EMBL" id="KAK9742690.1"/>
    </source>
</evidence>
<evidence type="ECO:0000313" key="6">
    <source>
        <dbReference type="Proteomes" id="UP001443914"/>
    </source>
</evidence>
<evidence type="ECO:0000259" key="4">
    <source>
        <dbReference type="Pfam" id="PF00685"/>
    </source>
</evidence>
<dbReference type="GO" id="GO:0008146">
    <property type="term" value="F:sulfotransferase activity"/>
    <property type="evidence" value="ECO:0007669"/>
    <property type="project" value="InterPro"/>
</dbReference>
<sequence>MHQPKTTNQNEAIVESLVQEDEIQGITQGLPMISLSNNVKIVKYQGFWCPDVSNYLGSILAFQRHFQARDTDLIVASFPKTGTTWLKSLLFSVINREKYDTKHTPLLSSHPHELVYRLEVDVYGNAFDYPRPCDLNDLPSPRLLHTHLPYTSLPESIKFSGCKVLYISRNPMDTLVSQWYFFTNAFKKIEGEDFEFVSLEEYFENFVQGKVPHGPFFEHAVEYWKASLERPDNVLFLKYEDLMDDPITELKKLAEFAGVPFTPKEESEGVIKDIVDLCSIGSMKEMEGNKSGVFNKFYEKKSYFRKGEVGGWTQHFTPSMVERIKAIMHDKFESIGLSFNLGD</sequence>
<dbReference type="InterPro" id="IPR027417">
    <property type="entry name" value="P-loop_NTPase"/>
</dbReference>
<evidence type="ECO:0000256" key="3">
    <source>
        <dbReference type="RuleBase" id="RU361155"/>
    </source>
</evidence>